<keyword evidence="5 6" id="KW-0472">Membrane</keyword>
<dbReference type="PANTHER" id="PTHR47371">
    <property type="entry name" value="LIPOTEICHOIC ACID SYNTHASE"/>
    <property type="match status" value="1"/>
</dbReference>
<dbReference type="Gene3D" id="3.20.20.190">
    <property type="entry name" value="Phosphatidylinositol (PI) phosphodiesterase"/>
    <property type="match status" value="1"/>
</dbReference>
<proteinExistence type="predicted"/>
<comment type="caution">
    <text evidence="8">The sequence shown here is derived from an EMBL/GenBank/DDBJ whole genome shotgun (WGS) entry which is preliminary data.</text>
</comment>
<evidence type="ECO:0000256" key="3">
    <source>
        <dbReference type="ARBA" id="ARBA00022692"/>
    </source>
</evidence>
<evidence type="ECO:0000313" key="8">
    <source>
        <dbReference type="EMBL" id="MDT7832998.1"/>
    </source>
</evidence>
<dbReference type="Pfam" id="PF00884">
    <property type="entry name" value="Sulfatase"/>
    <property type="match status" value="1"/>
</dbReference>
<name>A0ABU3LHB6_9FLAO</name>
<dbReference type="InterPro" id="IPR000917">
    <property type="entry name" value="Sulfatase_N"/>
</dbReference>
<keyword evidence="9" id="KW-1185">Reference proteome</keyword>
<dbReference type="SUPFAM" id="SSF51695">
    <property type="entry name" value="PLC-like phosphodiesterases"/>
    <property type="match status" value="1"/>
</dbReference>
<feature type="transmembrane region" description="Helical" evidence="6">
    <location>
        <begin position="42"/>
        <end position="63"/>
    </location>
</feature>
<evidence type="ECO:0000259" key="7">
    <source>
        <dbReference type="Pfam" id="PF00884"/>
    </source>
</evidence>
<reference evidence="8 9" key="1">
    <citation type="submission" date="2023-09" db="EMBL/GenBank/DDBJ databases">
        <title>Novel taxa isolated from Blanes Bay.</title>
        <authorList>
            <person name="Rey-Velasco X."/>
            <person name="Lucena T."/>
        </authorList>
    </citation>
    <scope>NUCLEOTIDE SEQUENCE [LARGE SCALE GENOMIC DNA]</scope>
    <source>
        <strain evidence="8 9">S356</strain>
    </source>
</reference>
<evidence type="ECO:0000256" key="6">
    <source>
        <dbReference type="SAM" id="Phobius"/>
    </source>
</evidence>
<dbReference type="InterPro" id="IPR017946">
    <property type="entry name" value="PLC-like_Pdiesterase_TIM-brl"/>
</dbReference>
<dbReference type="RefSeq" id="WP_349242249.1">
    <property type="nucleotide sequence ID" value="NZ_JAVTTO010000004.1"/>
</dbReference>
<gene>
    <name evidence="8" type="ORF">RQM59_11440</name>
</gene>
<keyword evidence="3 6" id="KW-0812">Transmembrane</keyword>
<dbReference type="InterPro" id="IPR050448">
    <property type="entry name" value="OpgB/LTA_synthase_biosynth"/>
</dbReference>
<dbReference type="InterPro" id="IPR017850">
    <property type="entry name" value="Alkaline_phosphatase_core_sf"/>
</dbReference>
<dbReference type="EMBL" id="JAVTTO010000004">
    <property type="protein sequence ID" value="MDT7832998.1"/>
    <property type="molecule type" value="Genomic_DNA"/>
</dbReference>
<dbReference type="CDD" id="cd16015">
    <property type="entry name" value="LTA_synthase"/>
    <property type="match status" value="1"/>
</dbReference>
<feature type="transmembrane region" description="Helical" evidence="6">
    <location>
        <begin position="83"/>
        <end position="105"/>
    </location>
</feature>
<protein>
    <submittedName>
        <fullName evidence="8">Sulfatase-like hydrolase/transferase</fullName>
    </submittedName>
</protein>
<accession>A0ABU3LHB6</accession>
<comment type="subcellular location">
    <subcellularLocation>
        <location evidence="1">Cell membrane</location>
        <topology evidence="1">Multi-pass membrane protein</topology>
    </subcellularLocation>
</comment>
<dbReference type="SUPFAM" id="SSF53649">
    <property type="entry name" value="Alkaline phosphatase-like"/>
    <property type="match status" value="1"/>
</dbReference>
<evidence type="ECO:0000256" key="2">
    <source>
        <dbReference type="ARBA" id="ARBA00022475"/>
    </source>
</evidence>
<organism evidence="8 9">
    <name type="scientific">Asprobacillus argus</name>
    <dbReference type="NCBI Taxonomy" id="3076534"/>
    <lineage>
        <taxon>Bacteria</taxon>
        <taxon>Pseudomonadati</taxon>
        <taxon>Bacteroidota</taxon>
        <taxon>Flavobacteriia</taxon>
        <taxon>Flavobacteriales</taxon>
        <taxon>Flavobacteriaceae</taxon>
        <taxon>Asprobacillus</taxon>
    </lineage>
</organism>
<keyword evidence="2" id="KW-1003">Cell membrane</keyword>
<dbReference type="Proteomes" id="UP001257277">
    <property type="component" value="Unassembled WGS sequence"/>
</dbReference>
<dbReference type="PANTHER" id="PTHR47371:SF3">
    <property type="entry name" value="PHOSPHOGLYCEROL TRANSFERASE I"/>
    <property type="match status" value="1"/>
</dbReference>
<evidence type="ECO:0000256" key="1">
    <source>
        <dbReference type="ARBA" id="ARBA00004651"/>
    </source>
</evidence>
<evidence type="ECO:0000256" key="5">
    <source>
        <dbReference type="ARBA" id="ARBA00023136"/>
    </source>
</evidence>
<sequence length="750" mass="86134">MEFLTKVLKYLFEIRVEILNLLLLLSLSFVIIKMIRKRNIRLLVAGLLTLFISLQLISLYFVQTFIGYQFYVHFNVRDITGMMSIYTSQIILLLFIFSILLLMLYHSKQLAFSIKKFLLKKFQWSGIFYSKKIHLLFIVLLVSASGYFMTLEKGIIGTSIELMSMLDAKEENIQETLNNLGFKEYTFPNNLKAEKGKNIIVLSLESLEKGYLDGRLSHLTPNLNALKKEWNYYDMTPSKGSEWTSGSLYTSLTGLPAYFGVQGNSIFQKAFHSNITGISHILEKAGYEMTYISSSEAEFSGVQELLHTFQIDNIVDQFSHGKGFRDKDVFEAAKKRIKSYDTQQTPFMLFISTVDTHFPNGIYDDRMEKYISPKENDLQFMVAALDYLVGDFIAYLKRENLLSNTVIYIYPDHLKMGSPISFDDIGARSLYVLTNAKKEDLKNTDSLYQIDIPNIVLDGANIKHNGVFLTDHISGDKNQFIKDHLQGLISLNTSGISRFNAKTHIPLSISKNYDVYKQDTLRYIAHAGGKIDDRTYTNSLEALDLNYKKGFRLFELDIIKTSDNKFVAAHDWDFWAEITNFKGQTPVTQATFLKYPIRGTYTPMSMSRINQWFEEHPDAILVTDKVNDPIAFSKQFVDKNRLMMELFDWQSIENAIKAGIKSPIVAQHVLENISGNKVGKLKKAGVFNVAVSRTFIEKNITLLKELKASNIKVYAYHLNFDSSKDEEYVVKYEMDAIYGIYADTWNFSKE</sequence>
<keyword evidence="4 6" id="KW-1133">Transmembrane helix</keyword>
<evidence type="ECO:0000313" key="9">
    <source>
        <dbReference type="Proteomes" id="UP001257277"/>
    </source>
</evidence>
<dbReference type="Gene3D" id="3.40.720.10">
    <property type="entry name" value="Alkaline Phosphatase, subunit A"/>
    <property type="match status" value="1"/>
</dbReference>
<feature type="domain" description="Sulfatase N-terminal" evidence="7">
    <location>
        <begin position="197"/>
        <end position="460"/>
    </location>
</feature>
<feature type="transmembrane region" description="Helical" evidence="6">
    <location>
        <begin position="18"/>
        <end position="35"/>
    </location>
</feature>
<evidence type="ECO:0000256" key="4">
    <source>
        <dbReference type="ARBA" id="ARBA00022989"/>
    </source>
</evidence>
<feature type="transmembrane region" description="Helical" evidence="6">
    <location>
        <begin position="126"/>
        <end position="149"/>
    </location>
</feature>